<comment type="caution">
    <text evidence="1">The sequence shown here is derived from an EMBL/GenBank/DDBJ whole genome shotgun (WGS) entry which is preliminary data.</text>
</comment>
<dbReference type="Gene3D" id="3.30.420.40">
    <property type="match status" value="2"/>
</dbReference>
<dbReference type="EMBL" id="MAAO01000016">
    <property type="protein sequence ID" value="OUR93061.1"/>
    <property type="molecule type" value="Genomic_DNA"/>
</dbReference>
<dbReference type="Proteomes" id="UP000196531">
    <property type="component" value="Unassembled WGS sequence"/>
</dbReference>
<dbReference type="InterPro" id="IPR005883">
    <property type="entry name" value="PilM"/>
</dbReference>
<protein>
    <recommendedName>
        <fullName evidence="3">SHS2 domain-containing protein</fullName>
    </recommendedName>
</protein>
<dbReference type="AlphaFoldDB" id="A0A1Y5F7H0"/>
<proteinExistence type="predicted"/>
<dbReference type="CDD" id="cd24049">
    <property type="entry name" value="ASKHA_NBD_PilM"/>
    <property type="match status" value="1"/>
</dbReference>
<accession>A0A1Y5F7H0</accession>
<gene>
    <name evidence="1" type="ORF">A9Q84_21395</name>
</gene>
<dbReference type="Gene3D" id="3.30.1490.300">
    <property type="match status" value="1"/>
</dbReference>
<dbReference type="NCBIfam" id="TIGR01175">
    <property type="entry name" value="pilM"/>
    <property type="match status" value="1"/>
</dbReference>
<dbReference type="PIRSF" id="PIRSF019169">
    <property type="entry name" value="PilM"/>
    <property type="match status" value="1"/>
</dbReference>
<sequence>MDPKKILNDIISQIKDALKIGPKGLVGVDIGLSAVKVAQVSGNEENGYTLLAYGSHPLPEGAIIEDDIQKEEEIIDAIKQAIEKAGIKSVNTCIGLSGPNTVARKLQLAGGSDEEVEDQVSWEVEQYIPFSIETSKVSFHIVGENEGGGVDVIVAAAKGEVVETYKDLLIQAELKPKIVDLGVLSLVNVFEHLYFEKLEDPNHSWIVIDLGAQKAEFVIYKNHKIMFTKEIAIGGVMITEEIQRQMGVNYYEAEDLKNNGDENGNLPEEILEIIDDVVESFFAEIKKTVDFYISSTSDESFVECVLTGGSCVIPGLIEGLEALLGISVSIINPFEEIDYDKKNIKEEQLNEIAYRGVSVLGLAMRSE</sequence>
<dbReference type="InterPro" id="IPR050696">
    <property type="entry name" value="FtsA/MreB"/>
</dbReference>
<dbReference type="PANTHER" id="PTHR32432">
    <property type="entry name" value="CELL DIVISION PROTEIN FTSA-RELATED"/>
    <property type="match status" value="1"/>
</dbReference>
<dbReference type="InterPro" id="IPR043129">
    <property type="entry name" value="ATPase_NBD"/>
</dbReference>
<reference evidence="2" key="1">
    <citation type="journal article" date="2017" name="Proc. Natl. Acad. Sci. U.S.A.">
        <title>Simulation of Deepwater Horizon oil plume reveals substrate specialization within a complex community of hydrocarbon-degraders.</title>
        <authorList>
            <person name="Hu P."/>
            <person name="Dubinsky E.A."/>
            <person name="Probst A.J."/>
            <person name="Wang J."/>
            <person name="Sieber C.M.K."/>
            <person name="Tom L.M."/>
            <person name="Gardinali P."/>
            <person name="Banfield J.F."/>
            <person name="Atlas R.M."/>
            <person name="Andersen G.L."/>
        </authorList>
    </citation>
    <scope>NUCLEOTIDE SEQUENCE [LARGE SCALE GENOMIC DNA]</scope>
</reference>
<evidence type="ECO:0000313" key="2">
    <source>
        <dbReference type="Proteomes" id="UP000196531"/>
    </source>
</evidence>
<dbReference type="PANTHER" id="PTHR32432:SF3">
    <property type="entry name" value="ETHANOLAMINE UTILIZATION PROTEIN EUTJ"/>
    <property type="match status" value="1"/>
</dbReference>
<organism evidence="1 2">
    <name type="scientific">Halobacteriovorax marinus</name>
    <dbReference type="NCBI Taxonomy" id="97084"/>
    <lineage>
        <taxon>Bacteria</taxon>
        <taxon>Pseudomonadati</taxon>
        <taxon>Bdellovibrionota</taxon>
        <taxon>Bacteriovoracia</taxon>
        <taxon>Bacteriovoracales</taxon>
        <taxon>Halobacteriovoraceae</taxon>
        <taxon>Halobacteriovorax</taxon>
    </lineage>
</organism>
<dbReference type="Pfam" id="PF11104">
    <property type="entry name" value="PilM_2"/>
    <property type="match status" value="1"/>
</dbReference>
<name>A0A1Y5F7H0_9BACT</name>
<evidence type="ECO:0008006" key="3">
    <source>
        <dbReference type="Google" id="ProtNLM"/>
    </source>
</evidence>
<dbReference type="SUPFAM" id="SSF53067">
    <property type="entry name" value="Actin-like ATPase domain"/>
    <property type="match status" value="2"/>
</dbReference>
<evidence type="ECO:0000313" key="1">
    <source>
        <dbReference type="EMBL" id="OUR93061.1"/>
    </source>
</evidence>